<reference evidence="1 3" key="1">
    <citation type="submission" date="2015-07" db="EMBL/GenBank/DDBJ databases">
        <title>Fjat-14205 dsm 2895.</title>
        <authorList>
            <person name="Liu B."/>
            <person name="Wang J."/>
            <person name="Zhu Y."/>
            <person name="Liu G."/>
            <person name="Chen Q."/>
            <person name="Chen Z."/>
            <person name="Lan J."/>
            <person name="Che J."/>
            <person name="Ge C."/>
            <person name="Shi H."/>
            <person name="Pan Z."/>
            <person name="Liu X."/>
        </authorList>
    </citation>
    <scope>NUCLEOTIDE SEQUENCE [LARGE SCALE GENOMIC DNA]</scope>
    <source>
        <strain evidence="1 3">DSM 2895</strain>
    </source>
</reference>
<evidence type="ECO:0000313" key="1">
    <source>
        <dbReference type="EMBL" id="KON97382.1"/>
    </source>
</evidence>
<dbReference type="STRING" id="47500.AF333_19805"/>
<dbReference type="GeneID" id="42307401"/>
<keyword evidence="3" id="KW-1185">Reference proteome</keyword>
<dbReference type="OrthoDB" id="2603926at2"/>
<accession>A0A0D1XUI8</accession>
<dbReference type="Proteomes" id="UP000182836">
    <property type="component" value="Unassembled WGS sequence"/>
</dbReference>
<dbReference type="PATRIC" id="fig|47500.8.peg.4938"/>
<dbReference type="EMBL" id="FNED01000010">
    <property type="protein sequence ID" value="SDI99762.1"/>
    <property type="molecule type" value="Genomic_DNA"/>
</dbReference>
<proteinExistence type="predicted"/>
<gene>
    <name evidence="1" type="ORF">AF333_19805</name>
    <name evidence="2" type="ORF">SAMN04487909_11067</name>
</gene>
<sequence>MMEIRLTKPFIEREEGVTHLWIRPKPCYRATIASLRLSIELPKGVHRLPNLTAHPEKEDAIVVDVSSDTWDVVIELYTETPVSFSVGTIQLTSSYLDAYGQNYRFTHSITLAFADEEETEEFVVDEEAVARLKQLPASPYLQQTEEYPMEMRPVIHLVSMQTSSLEKKYRIDGGRVGR</sequence>
<name>A0A0D1XUI8_ANEMI</name>
<organism evidence="1 3">
    <name type="scientific">Aneurinibacillus migulanus</name>
    <name type="common">Bacillus migulanus</name>
    <dbReference type="NCBI Taxonomy" id="47500"/>
    <lineage>
        <taxon>Bacteria</taxon>
        <taxon>Bacillati</taxon>
        <taxon>Bacillota</taxon>
        <taxon>Bacilli</taxon>
        <taxon>Bacillales</taxon>
        <taxon>Paenibacillaceae</taxon>
        <taxon>Aneurinibacillus group</taxon>
        <taxon>Aneurinibacillus</taxon>
    </lineage>
</organism>
<dbReference type="RefSeq" id="WP_043064736.1">
    <property type="nucleotide sequence ID" value="NZ_BJOA01000049.1"/>
</dbReference>
<protein>
    <submittedName>
        <fullName evidence="1">Uncharacterized protein</fullName>
    </submittedName>
</protein>
<evidence type="ECO:0000313" key="2">
    <source>
        <dbReference type="EMBL" id="SDI99762.1"/>
    </source>
</evidence>
<evidence type="ECO:0000313" key="3">
    <source>
        <dbReference type="Proteomes" id="UP000037269"/>
    </source>
</evidence>
<evidence type="ECO:0000313" key="4">
    <source>
        <dbReference type="Proteomes" id="UP000182836"/>
    </source>
</evidence>
<reference evidence="2 4" key="2">
    <citation type="submission" date="2016-10" db="EMBL/GenBank/DDBJ databases">
        <authorList>
            <person name="de Groot N.N."/>
        </authorList>
    </citation>
    <scope>NUCLEOTIDE SEQUENCE [LARGE SCALE GENOMIC DNA]</scope>
    <source>
        <strain evidence="2 4">DSM 2895</strain>
    </source>
</reference>
<dbReference type="EMBL" id="LGUG01000004">
    <property type="protein sequence ID" value="KON97382.1"/>
    <property type="molecule type" value="Genomic_DNA"/>
</dbReference>
<dbReference type="AlphaFoldDB" id="A0A0D1XUI8"/>
<dbReference type="Proteomes" id="UP000037269">
    <property type="component" value="Unassembled WGS sequence"/>
</dbReference>